<dbReference type="EMBL" id="GGEC01004013">
    <property type="protein sequence ID" value="MBW84496.1"/>
    <property type="molecule type" value="Transcribed_RNA"/>
</dbReference>
<evidence type="ECO:0000313" key="1">
    <source>
        <dbReference type="EMBL" id="MBW84496.1"/>
    </source>
</evidence>
<name>A0A2P2ITI4_RHIMU</name>
<accession>A0A2P2ITI4</accession>
<proteinExistence type="predicted"/>
<protein>
    <submittedName>
        <fullName evidence="1">Uncharacterized protein</fullName>
    </submittedName>
</protein>
<sequence length="18" mass="1879">MTKSTPSSTASPNGRELD</sequence>
<reference evidence="1" key="1">
    <citation type="submission" date="2018-02" db="EMBL/GenBank/DDBJ databases">
        <title>Rhizophora mucronata_Transcriptome.</title>
        <authorList>
            <person name="Meera S.P."/>
            <person name="Sreeshan A."/>
            <person name="Augustine A."/>
        </authorList>
    </citation>
    <scope>NUCLEOTIDE SEQUENCE</scope>
    <source>
        <tissue evidence="1">Leaf</tissue>
    </source>
</reference>
<dbReference type="AlphaFoldDB" id="A0A2P2ITI4"/>
<organism evidence="1">
    <name type="scientific">Rhizophora mucronata</name>
    <name type="common">Asiatic mangrove</name>
    <dbReference type="NCBI Taxonomy" id="61149"/>
    <lineage>
        <taxon>Eukaryota</taxon>
        <taxon>Viridiplantae</taxon>
        <taxon>Streptophyta</taxon>
        <taxon>Embryophyta</taxon>
        <taxon>Tracheophyta</taxon>
        <taxon>Spermatophyta</taxon>
        <taxon>Magnoliopsida</taxon>
        <taxon>eudicotyledons</taxon>
        <taxon>Gunneridae</taxon>
        <taxon>Pentapetalae</taxon>
        <taxon>rosids</taxon>
        <taxon>fabids</taxon>
        <taxon>Malpighiales</taxon>
        <taxon>Rhizophoraceae</taxon>
        <taxon>Rhizophora</taxon>
    </lineage>
</organism>